<keyword evidence="3" id="KW-1185">Reference proteome</keyword>
<dbReference type="Proteomes" id="UP001159427">
    <property type="component" value="Unassembled WGS sequence"/>
</dbReference>
<protein>
    <submittedName>
        <fullName evidence="2">Uncharacterized protein</fullName>
    </submittedName>
</protein>
<dbReference type="EMBL" id="CALNXI010000583">
    <property type="protein sequence ID" value="CAH3029629.1"/>
    <property type="molecule type" value="Genomic_DNA"/>
</dbReference>
<keyword evidence="1" id="KW-0472">Membrane</keyword>
<feature type="non-terminal residue" evidence="2">
    <location>
        <position position="81"/>
    </location>
</feature>
<evidence type="ECO:0000256" key="1">
    <source>
        <dbReference type="SAM" id="Phobius"/>
    </source>
</evidence>
<feature type="transmembrane region" description="Helical" evidence="1">
    <location>
        <begin position="20"/>
        <end position="39"/>
    </location>
</feature>
<comment type="caution">
    <text evidence="2">The sequence shown here is derived from an EMBL/GenBank/DDBJ whole genome shotgun (WGS) entry which is preliminary data.</text>
</comment>
<keyword evidence="1" id="KW-1133">Transmembrane helix</keyword>
<feature type="non-terminal residue" evidence="2">
    <location>
        <position position="1"/>
    </location>
</feature>
<evidence type="ECO:0000313" key="3">
    <source>
        <dbReference type="Proteomes" id="UP001159427"/>
    </source>
</evidence>
<organism evidence="2 3">
    <name type="scientific">Porites evermanni</name>
    <dbReference type="NCBI Taxonomy" id="104178"/>
    <lineage>
        <taxon>Eukaryota</taxon>
        <taxon>Metazoa</taxon>
        <taxon>Cnidaria</taxon>
        <taxon>Anthozoa</taxon>
        <taxon>Hexacorallia</taxon>
        <taxon>Scleractinia</taxon>
        <taxon>Fungiina</taxon>
        <taxon>Poritidae</taxon>
        <taxon>Porites</taxon>
    </lineage>
</organism>
<keyword evidence="1" id="KW-0812">Transmembrane</keyword>
<accession>A0ABN8MIU7</accession>
<reference evidence="2 3" key="1">
    <citation type="submission" date="2022-05" db="EMBL/GenBank/DDBJ databases">
        <authorList>
            <consortium name="Genoscope - CEA"/>
            <person name="William W."/>
        </authorList>
    </citation>
    <scope>NUCLEOTIDE SEQUENCE [LARGE SCALE GENOMIC DNA]</scope>
</reference>
<sequence length="81" mass="9190">IRRKVVPGNRSPAYLSYPGLANFSYIFFFIQNMVNLGLARRMNPPSITLEEKARFPSSGVLRWYETSPIHDNPTTLSGRSS</sequence>
<gene>
    <name evidence="2" type="ORF">PEVE_00036489</name>
</gene>
<proteinExistence type="predicted"/>
<evidence type="ECO:0000313" key="2">
    <source>
        <dbReference type="EMBL" id="CAH3029629.1"/>
    </source>
</evidence>
<name>A0ABN8MIU7_9CNID</name>